<comment type="caution">
    <text evidence="2">The sequence shown here is derived from an EMBL/GenBank/DDBJ whole genome shotgun (WGS) entry which is preliminary data.</text>
</comment>
<protein>
    <submittedName>
        <fullName evidence="2">Uncharacterized protein</fullName>
    </submittedName>
</protein>
<sequence>MERAAARERERRAQRDMARAINDANREVTEMKDKAHADIMENQRNKDLMLKESIKTMEANDAANTEKLEMLTNIYQSIVKETLELAKQREEELDLKKINPLPKEERERMTNDYLTMIEEIYHQLSRNQQEKDAKMDELNKIHLADLREAHDNFNRLQETSKAEERSEILMNNQRNEELAPIKSIKSSLIDNATESCDLWIQMQESEKELHEIEVLFGLNMILNSDYYENDHR</sequence>
<dbReference type="EMBL" id="BTSX01000002">
    <property type="protein sequence ID" value="GMS86374.1"/>
    <property type="molecule type" value="Genomic_DNA"/>
</dbReference>
<evidence type="ECO:0000256" key="1">
    <source>
        <dbReference type="SAM" id="Coils"/>
    </source>
</evidence>
<keyword evidence="1" id="KW-0175">Coiled coil</keyword>
<feature type="coiled-coil region" evidence="1">
    <location>
        <begin position="3"/>
        <end position="34"/>
    </location>
</feature>
<reference evidence="2" key="1">
    <citation type="submission" date="2023-10" db="EMBL/GenBank/DDBJ databases">
        <title>Genome assembly of Pristionchus species.</title>
        <authorList>
            <person name="Yoshida K."/>
            <person name="Sommer R.J."/>
        </authorList>
    </citation>
    <scope>NUCLEOTIDE SEQUENCE</scope>
    <source>
        <strain evidence="2">RS0144</strain>
    </source>
</reference>
<keyword evidence="3" id="KW-1185">Reference proteome</keyword>
<gene>
    <name evidence="2" type="ORF">PENTCL1PPCAC_8549</name>
</gene>
<organism evidence="2 3">
    <name type="scientific">Pristionchus entomophagus</name>
    <dbReference type="NCBI Taxonomy" id="358040"/>
    <lineage>
        <taxon>Eukaryota</taxon>
        <taxon>Metazoa</taxon>
        <taxon>Ecdysozoa</taxon>
        <taxon>Nematoda</taxon>
        <taxon>Chromadorea</taxon>
        <taxon>Rhabditida</taxon>
        <taxon>Rhabditina</taxon>
        <taxon>Diplogasteromorpha</taxon>
        <taxon>Diplogasteroidea</taxon>
        <taxon>Neodiplogasteridae</taxon>
        <taxon>Pristionchus</taxon>
    </lineage>
</organism>
<dbReference type="Proteomes" id="UP001432027">
    <property type="component" value="Unassembled WGS sequence"/>
</dbReference>
<evidence type="ECO:0000313" key="3">
    <source>
        <dbReference type="Proteomes" id="UP001432027"/>
    </source>
</evidence>
<evidence type="ECO:0000313" key="2">
    <source>
        <dbReference type="EMBL" id="GMS86374.1"/>
    </source>
</evidence>
<name>A0AAV5SU08_9BILA</name>
<accession>A0AAV5SU08</accession>
<dbReference type="AlphaFoldDB" id="A0AAV5SU08"/>
<proteinExistence type="predicted"/>